<gene>
    <name evidence="2" type="ORF">DES40_0244</name>
</gene>
<dbReference type="InParanoid" id="A0A420WJ28"/>
<dbReference type="EMBL" id="RBII01000001">
    <property type="protein sequence ID" value="RKQ70939.1"/>
    <property type="molecule type" value="Genomic_DNA"/>
</dbReference>
<comment type="caution">
    <text evidence="2">The sequence shown here is derived from an EMBL/GenBank/DDBJ whole genome shotgun (WGS) entry which is preliminary data.</text>
</comment>
<protein>
    <submittedName>
        <fullName evidence="2">Uncharacterized protein</fullName>
    </submittedName>
</protein>
<feature type="signal peptide" evidence="1">
    <location>
        <begin position="1"/>
        <end position="23"/>
    </location>
</feature>
<dbReference type="OrthoDB" id="3778270at2"/>
<organism evidence="2 3">
    <name type="scientific">Litorimonas taeanensis</name>
    <dbReference type="NCBI Taxonomy" id="568099"/>
    <lineage>
        <taxon>Bacteria</taxon>
        <taxon>Pseudomonadati</taxon>
        <taxon>Pseudomonadota</taxon>
        <taxon>Alphaproteobacteria</taxon>
        <taxon>Maricaulales</taxon>
        <taxon>Robiginitomaculaceae</taxon>
    </lineage>
</organism>
<accession>A0A420WJ28</accession>
<proteinExistence type="predicted"/>
<name>A0A420WJ28_9PROT</name>
<keyword evidence="3" id="KW-1185">Reference proteome</keyword>
<reference evidence="2 3" key="1">
    <citation type="submission" date="2018-10" db="EMBL/GenBank/DDBJ databases">
        <title>Genomic Encyclopedia of Type Strains, Phase IV (KMG-IV): sequencing the most valuable type-strain genomes for metagenomic binning, comparative biology and taxonomic classification.</title>
        <authorList>
            <person name="Goeker M."/>
        </authorList>
    </citation>
    <scope>NUCLEOTIDE SEQUENCE [LARGE SCALE GENOMIC DNA]</scope>
    <source>
        <strain evidence="2 3">DSM 22008</strain>
    </source>
</reference>
<sequence length="210" mass="22786">MRTFLKTAAITAFITGFANTAFALTTTEALETTGVRFETLEKEAALASEHYLPRTSKIGIARLDGGRLIPTPFGEEFDWELLSRRTTANISILSAGDYLKYIPEIPFNGVDTDNKIDEVRLTAANEGYSHVLIYGVGSDAHLSSFGGKALIETGLIVDEDCQSWTQAKAKALLVNAHTGEVLGAAKADNITYNIGELADDVERLLKELSQ</sequence>
<evidence type="ECO:0000313" key="3">
    <source>
        <dbReference type="Proteomes" id="UP000282211"/>
    </source>
</evidence>
<evidence type="ECO:0000313" key="2">
    <source>
        <dbReference type="EMBL" id="RKQ70939.1"/>
    </source>
</evidence>
<dbReference type="Proteomes" id="UP000282211">
    <property type="component" value="Unassembled WGS sequence"/>
</dbReference>
<dbReference type="AlphaFoldDB" id="A0A420WJ28"/>
<evidence type="ECO:0000256" key="1">
    <source>
        <dbReference type="SAM" id="SignalP"/>
    </source>
</evidence>
<dbReference type="RefSeq" id="WP_121098756.1">
    <property type="nucleotide sequence ID" value="NZ_RBII01000001.1"/>
</dbReference>
<keyword evidence="1" id="KW-0732">Signal</keyword>
<feature type="chain" id="PRO_5019137997" evidence="1">
    <location>
        <begin position="24"/>
        <end position="210"/>
    </location>
</feature>